<evidence type="ECO:0000256" key="7">
    <source>
        <dbReference type="ARBA" id="ARBA00023136"/>
    </source>
</evidence>
<organism evidence="10 11">
    <name type="scientific">Obba rivulosa</name>
    <dbReference type="NCBI Taxonomy" id="1052685"/>
    <lineage>
        <taxon>Eukaryota</taxon>
        <taxon>Fungi</taxon>
        <taxon>Dikarya</taxon>
        <taxon>Basidiomycota</taxon>
        <taxon>Agaricomycotina</taxon>
        <taxon>Agaricomycetes</taxon>
        <taxon>Polyporales</taxon>
        <taxon>Gelatoporiaceae</taxon>
        <taxon>Obba</taxon>
    </lineage>
</organism>
<dbReference type="GO" id="GO:0008374">
    <property type="term" value="F:O-acyltransferase activity"/>
    <property type="evidence" value="ECO:0007669"/>
    <property type="project" value="InterPro"/>
</dbReference>
<comment type="pathway">
    <text evidence="2">Secondary metabolite biosynthesis.</text>
</comment>
<accession>A0A8E2DTX8</accession>
<feature type="transmembrane region" description="Helical" evidence="8">
    <location>
        <begin position="353"/>
        <end position="370"/>
    </location>
</feature>
<sequence>MRPSVTDEMLFAAYRAYRQFIPESRDREPLTWHTVPNAFMYMLPYLFLAYLARRANTHPIRLLFLPTVIATTLRCTFQYHIETPELAHLNWVRGLAALLTIAKALDFAFARDGRFRIGETKLRRINETLPSDYHRPNVEDIQDELQAKIHRQTLLPVGLCDALEAGLSLRGIGWDYGRGQFVPPFDRPLQRGPFLKATAISILQCALIVDICESLIKLHPGVGPYGGTLFLHDLPLYMRYTLSTIVHALAGMMIIACVRLGYDICALFAVAFLDHSPLSWPPIFNNPWAATSLHDFWARRWHQILRHVFLVYGGYPGQWIGGQCGMVIGAFLASGFFHEFGIYIVGRGLDHRATLFFVMQAAGIFLETLWKKFRSRPVGGLGGRIWTAIWILGLGQICTDAWLARGIGGALLSPAWLSPTKRFLWPTLRHLLGQSS</sequence>
<dbReference type="GO" id="GO:0006629">
    <property type="term" value="P:lipid metabolic process"/>
    <property type="evidence" value="ECO:0007669"/>
    <property type="project" value="InterPro"/>
</dbReference>
<dbReference type="Proteomes" id="UP000250043">
    <property type="component" value="Unassembled WGS sequence"/>
</dbReference>
<keyword evidence="11" id="KW-1185">Reference proteome</keyword>
<keyword evidence="5 8" id="KW-0812">Transmembrane</keyword>
<dbReference type="Pfam" id="PF13813">
    <property type="entry name" value="MBOAT_2"/>
    <property type="match status" value="1"/>
</dbReference>
<keyword evidence="7 8" id="KW-0472">Membrane</keyword>
<name>A0A8E2DTX8_9APHY</name>
<gene>
    <name evidence="10" type="ORF">OBBRIDRAFT_767390</name>
</gene>
<dbReference type="EMBL" id="KV722335">
    <property type="protein sequence ID" value="OCH95577.1"/>
    <property type="molecule type" value="Genomic_DNA"/>
</dbReference>
<comment type="similarity">
    <text evidence="3">Belongs to the wax synthase family.</text>
</comment>
<reference evidence="10 11" key="1">
    <citation type="submission" date="2016-07" db="EMBL/GenBank/DDBJ databases">
        <title>Draft genome of the white-rot fungus Obba rivulosa 3A-2.</title>
        <authorList>
            <consortium name="DOE Joint Genome Institute"/>
            <person name="Miettinen O."/>
            <person name="Riley R."/>
            <person name="Acob R."/>
            <person name="Barry K."/>
            <person name="Cullen D."/>
            <person name="De Vries R."/>
            <person name="Hainaut M."/>
            <person name="Hatakka A."/>
            <person name="Henrissat B."/>
            <person name="Hilden K."/>
            <person name="Kuo R."/>
            <person name="Labutti K."/>
            <person name="Lipzen A."/>
            <person name="Makela M.R."/>
            <person name="Sandor L."/>
            <person name="Spatafora J.W."/>
            <person name="Grigoriev I.V."/>
            <person name="Hibbett D.S."/>
        </authorList>
    </citation>
    <scope>NUCLEOTIDE SEQUENCE [LARGE SCALE GENOMIC DNA]</scope>
    <source>
        <strain evidence="10 11">3A-2</strain>
    </source>
</reference>
<evidence type="ECO:0000259" key="9">
    <source>
        <dbReference type="Pfam" id="PF13813"/>
    </source>
</evidence>
<dbReference type="AlphaFoldDB" id="A0A8E2DTX8"/>
<feature type="transmembrane region" description="Helical" evidence="8">
    <location>
        <begin position="309"/>
        <end position="333"/>
    </location>
</feature>
<evidence type="ECO:0000256" key="5">
    <source>
        <dbReference type="ARBA" id="ARBA00022692"/>
    </source>
</evidence>
<evidence type="ECO:0000256" key="4">
    <source>
        <dbReference type="ARBA" id="ARBA00022679"/>
    </source>
</evidence>
<dbReference type="PANTHER" id="PTHR31595">
    <property type="entry name" value="LONG-CHAIN-ALCOHOL O-FATTY-ACYLTRANSFERASE 3-RELATED"/>
    <property type="match status" value="1"/>
</dbReference>
<evidence type="ECO:0000313" key="10">
    <source>
        <dbReference type="EMBL" id="OCH95577.1"/>
    </source>
</evidence>
<evidence type="ECO:0000256" key="2">
    <source>
        <dbReference type="ARBA" id="ARBA00005179"/>
    </source>
</evidence>
<protein>
    <recommendedName>
        <fullName evidence="9">Wax synthase domain-containing protein</fullName>
    </recommendedName>
</protein>
<dbReference type="InterPro" id="IPR044851">
    <property type="entry name" value="Wax_synthase"/>
</dbReference>
<dbReference type="OrthoDB" id="1077582at2759"/>
<feature type="domain" description="Wax synthase" evidence="9">
    <location>
        <begin position="280"/>
        <end position="358"/>
    </location>
</feature>
<dbReference type="GO" id="GO:0016020">
    <property type="term" value="C:membrane"/>
    <property type="evidence" value="ECO:0007669"/>
    <property type="project" value="UniProtKB-SubCell"/>
</dbReference>
<dbReference type="InterPro" id="IPR032805">
    <property type="entry name" value="Wax_synthase_dom"/>
</dbReference>
<proteinExistence type="inferred from homology"/>
<keyword evidence="6 8" id="KW-1133">Transmembrane helix</keyword>
<evidence type="ECO:0000256" key="8">
    <source>
        <dbReference type="SAM" id="Phobius"/>
    </source>
</evidence>
<comment type="subcellular location">
    <subcellularLocation>
        <location evidence="1">Membrane</location>
        <topology evidence="1">Multi-pass membrane protein</topology>
    </subcellularLocation>
</comment>
<keyword evidence="4" id="KW-0808">Transferase</keyword>
<feature type="transmembrane region" description="Helical" evidence="8">
    <location>
        <begin position="30"/>
        <end position="50"/>
    </location>
</feature>
<evidence type="ECO:0000256" key="6">
    <source>
        <dbReference type="ARBA" id="ARBA00022989"/>
    </source>
</evidence>
<evidence type="ECO:0000313" key="11">
    <source>
        <dbReference type="Proteomes" id="UP000250043"/>
    </source>
</evidence>
<dbReference type="PANTHER" id="PTHR31595:SF57">
    <property type="entry name" value="OS04G0481900 PROTEIN"/>
    <property type="match status" value="1"/>
</dbReference>
<evidence type="ECO:0000256" key="3">
    <source>
        <dbReference type="ARBA" id="ARBA00007282"/>
    </source>
</evidence>
<evidence type="ECO:0000256" key="1">
    <source>
        <dbReference type="ARBA" id="ARBA00004141"/>
    </source>
</evidence>